<gene>
    <name evidence="1" type="ORF">AVDCRST_MAG93-3956</name>
</gene>
<evidence type="ECO:0000313" key="1">
    <source>
        <dbReference type="EMBL" id="CAA9291801.1"/>
    </source>
</evidence>
<reference evidence="1" key="1">
    <citation type="submission" date="2020-02" db="EMBL/GenBank/DDBJ databases">
        <authorList>
            <person name="Meier V. D."/>
        </authorList>
    </citation>
    <scope>NUCLEOTIDE SEQUENCE</scope>
    <source>
        <strain evidence="1">AVDCRST_MAG93</strain>
    </source>
</reference>
<protein>
    <submittedName>
        <fullName evidence="1">Uncharacterized protein</fullName>
    </submittedName>
</protein>
<organism evidence="1">
    <name type="scientific">uncultured Chloroflexia bacterium</name>
    <dbReference type="NCBI Taxonomy" id="1672391"/>
    <lineage>
        <taxon>Bacteria</taxon>
        <taxon>Bacillati</taxon>
        <taxon>Chloroflexota</taxon>
        <taxon>Chloroflexia</taxon>
        <taxon>environmental samples</taxon>
    </lineage>
</organism>
<sequence>MVKGLLWVEQRPSTGAGNEWTGRDMDTATDVLAASVCRSQRLTNVADHLLSPPGGGKPYTRAMCGVFG</sequence>
<dbReference type="AlphaFoldDB" id="A0A6J4K094"/>
<dbReference type="EMBL" id="CADCTR010001342">
    <property type="protein sequence ID" value="CAA9291801.1"/>
    <property type="molecule type" value="Genomic_DNA"/>
</dbReference>
<accession>A0A6J4K094</accession>
<name>A0A6J4K094_9CHLR</name>
<proteinExistence type="predicted"/>